<dbReference type="PANTHER" id="PTHR43808">
    <property type="entry name" value="ACETYLORNITHINE DEACETYLASE"/>
    <property type="match status" value="1"/>
</dbReference>
<dbReference type="NCBIfam" id="NF005373">
    <property type="entry name" value="PRK06915.1"/>
    <property type="match status" value="1"/>
</dbReference>
<gene>
    <name evidence="9" type="ORF">GCM10007140_07730</name>
</gene>
<dbReference type="Pfam" id="PF07687">
    <property type="entry name" value="M20_dimer"/>
    <property type="match status" value="1"/>
</dbReference>
<comment type="caution">
    <text evidence="9">The sequence shown here is derived from an EMBL/GenBank/DDBJ whole genome shotgun (WGS) entry which is preliminary data.</text>
</comment>
<dbReference type="SUPFAM" id="SSF55031">
    <property type="entry name" value="Bacterial exopeptidase dimerisation domain"/>
    <property type="match status" value="1"/>
</dbReference>
<keyword evidence="7" id="KW-0170">Cobalt</keyword>
<dbReference type="InterPro" id="IPR050072">
    <property type="entry name" value="Peptidase_M20A"/>
</dbReference>
<reference evidence="9" key="1">
    <citation type="journal article" date="2014" name="Int. J. Syst. Evol. Microbiol.">
        <title>Complete genome sequence of Corynebacterium casei LMG S-19264T (=DSM 44701T), isolated from a smear-ripened cheese.</title>
        <authorList>
            <consortium name="US DOE Joint Genome Institute (JGI-PGF)"/>
            <person name="Walter F."/>
            <person name="Albersmeier A."/>
            <person name="Kalinowski J."/>
            <person name="Ruckert C."/>
        </authorList>
    </citation>
    <scope>NUCLEOTIDE SEQUENCE</scope>
    <source>
        <strain evidence="9">CGMCC 1.12698</strain>
    </source>
</reference>
<dbReference type="PANTHER" id="PTHR43808:SF25">
    <property type="entry name" value="PEPTIDASE M20 DIMERISATION DOMAIN-CONTAINING PROTEIN"/>
    <property type="match status" value="1"/>
</dbReference>
<keyword evidence="10" id="KW-1185">Reference proteome</keyword>
<feature type="domain" description="Peptidase M20 dimerisation" evidence="8">
    <location>
        <begin position="202"/>
        <end position="311"/>
    </location>
</feature>
<dbReference type="InterPro" id="IPR036264">
    <property type="entry name" value="Bact_exopeptidase_dim_dom"/>
</dbReference>
<reference evidence="9" key="2">
    <citation type="submission" date="2020-09" db="EMBL/GenBank/DDBJ databases">
        <authorList>
            <person name="Sun Q."/>
            <person name="Zhou Y."/>
        </authorList>
    </citation>
    <scope>NUCLEOTIDE SEQUENCE</scope>
    <source>
        <strain evidence="9">CGMCC 1.12698</strain>
    </source>
</reference>
<accession>A0A917AL02</accession>
<dbReference type="RefSeq" id="WP_188387110.1">
    <property type="nucleotide sequence ID" value="NZ_BMFK01000001.1"/>
</dbReference>
<evidence type="ECO:0000256" key="4">
    <source>
        <dbReference type="ARBA" id="ARBA00022723"/>
    </source>
</evidence>
<dbReference type="EMBL" id="BMFK01000001">
    <property type="protein sequence ID" value="GGE59828.1"/>
    <property type="molecule type" value="Genomic_DNA"/>
</dbReference>
<dbReference type="InterPro" id="IPR010182">
    <property type="entry name" value="ArgE/DapE"/>
</dbReference>
<evidence type="ECO:0000256" key="7">
    <source>
        <dbReference type="ARBA" id="ARBA00023285"/>
    </source>
</evidence>
<sequence>MREYKERVLYHLKRNQQEGIKLLKQLIREKSIQEYENKSQAIVAEKLRLLGLKVDIWEPNIKELEKHAYFLSARKNFDGSPNVVGTLKGVGGGKSLILNGHIDVVPEGDEAQWEFDPYSAKIVNKRLYGRGTSDMKGGNVCMLMALEAIIDSGIQLKGDVYFQSVIEEESGGAGTLATILRGYTADAVLIPEPTSMKIFPKQQGSVWFRMTIHGKSAHGGTRYEGVNAIELSMRVVAHIQELEKVRNSRITDPLYKGIPIPIPINIGKINGGTWPSSVADVVTLEGRMGVAPDESMEAAREEFEQWMEQLKIDTVFQEYPLTLEWFGARWHPGTIDVNHEFMQALTNNYRYCLKELPKIEASPWGTDGGLFTHVANIPTIVFGPGETKVAHHPNEYIDITRLHEASEIIACTILDWCGVHDES</sequence>
<comment type="cofactor">
    <cofactor evidence="2">
        <name>Zn(2+)</name>
        <dbReference type="ChEBI" id="CHEBI:29105"/>
    </cofactor>
</comment>
<name>A0A917AL02_9BACI</name>
<comment type="cofactor">
    <cofactor evidence="1">
        <name>Co(2+)</name>
        <dbReference type="ChEBI" id="CHEBI:48828"/>
    </cofactor>
</comment>
<comment type="similarity">
    <text evidence="3">Belongs to the peptidase M20A family.</text>
</comment>
<evidence type="ECO:0000256" key="2">
    <source>
        <dbReference type="ARBA" id="ARBA00001947"/>
    </source>
</evidence>
<dbReference type="InterPro" id="IPR011650">
    <property type="entry name" value="Peptidase_M20_dimer"/>
</dbReference>
<evidence type="ECO:0000259" key="8">
    <source>
        <dbReference type="Pfam" id="PF07687"/>
    </source>
</evidence>
<dbReference type="Proteomes" id="UP000605259">
    <property type="component" value="Unassembled WGS sequence"/>
</dbReference>
<dbReference type="AlphaFoldDB" id="A0A917AL02"/>
<dbReference type="Gene3D" id="3.30.70.360">
    <property type="match status" value="1"/>
</dbReference>
<dbReference type="SUPFAM" id="SSF53187">
    <property type="entry name" value="Zn-dependent exopeptidases"/>
    <property type="match status" value="1"/>
</dbReference>
<evidence type="ECO:0000313" key="10">
    <source>
        <dbReference type="Proteomes" id="UP000605259"/>
    </source>
</evidence>
<dbReference type="Pfam" id="PF01546">
    <property type="entry name" value="Peptidase_M20"/>
    <property type="match status" value="1"/>
</dbReference>
<keyword evidence="6" id="KW-0862">Zinc</keyword>
<dbReference type="Gene3D" id="3.40.630.10">
    <property type="entry name" value="Zn peptidases"/>
    <property type="match status" value="1"/>
</dbReference>
<dbReference type="GO" id="GO:0016787">
    <property type="term" value="F:hydrolase activity"/>
    <property type="evidence" value="ECO:0007669"/>
    <property type="project" value="UniProtKB-KW"/>
</dbReference>
<dbReference type="InterPro" id="IPR002933">
    <property type="entry name" value="Peptidase_M20"/>
</dbReference>
<protein>
    <submittedName>
        <fullName evidence="9">Acetylornithine deacetylase</fullName>
    </submittedName>
</protein>
<evidence type="ECO:0000256" key="6">
    <source>
        <dbReference type="ARBA" id="ARBA00022833"/>
    </source>
</evidence>
<dbReference type="GO" id="GO:0046872">
    <property type="term" value="F:metal ion binding"/>
    <property type="evidence" value="ECO:0007669"/>
    <property type="project" value="UniProtKB-KW"/>
</dbReference>
<evidence type="ECO:0000256" key="1">
    <source>
        <dbReference type="ARBA" id="ARBA00001941"/>
    </source>
</evidence>
<keyword evidence="5" id="KW-0378">Hydrolase</keyword>
<keyword evidence="4" id="KW-0479">Metal-binding</keyword>
<dbReference type="NCBIfam" id="TIGR01910">
    <property type="entry name" value="DapE-ArgE"/>
    <property type="match status" value="1"/>
</dbReference>
<evidence type="ECO:0000313" key="9">
    <source>
        <dbReference type="EMBL" id="GGE59828.1"/>
    </source>
</evidence>
<evidence type="ECO:0000256" key="3">
    <source>
        <dbReference type="ARBA" id="ARBA00006247"/>
    </source>
</evidence>
<organism evidence="9 10">
    <name type="scientific">Priestia taiwanensis</name>
    <dbReference type="NCBI Taxonomy" id="1347902"/>
    <lineage>
        <taxon>Bacteria</taxon>
        <taxon>Bacillati</taxon>
        <taxon>Bacillota</taxon>
        <taxon>Bacilli</taxon>
        <taxon>Bacillales</taxon>
        <taxon>Bacillaceae</taxon>
        <taxon>Priestia</taxon>
    </lineage>
</organism>
<proteinExistence type="inferred from homology"/>
<evidence type="ECO:0000256" key="5">
    <source>
        <dbReference type="ARBA" id="ARBA00022801"/>
    </source>
</evidence>